<dbReference type="PANTHER" id="PTHR37534">
    <property type="entry name" value="TRANSCRIPTIONAL ACTIVATOR PROTEIN UGA3"/>
    <property type="match status" value="1"/>
</dbReference>
<proteinExistence type="predicted"/>
<dbReference type="Pfam" id="PF00172">
    <property type="entry name" value="Zn_clus"/>
    <property type="match status" value="1"/>
</dbReference>
<evidence type="ECO:0000259" key="4">
    <source>
        <dbReference type="PROSITE" id="PS50048"/>
    </source>
</evidence>
<dbReference type="GO" id="GO:0045944">
    <property type="term" value="P:positive regulation of transcription by RNA polymerase II"/>
    <property type="evidence" value="ECO:0007669"/>
    <property type="project" value="TreeGrafter"/>
</dbReference>
<feature type="region of interest" description="Disordered" evidence="3">
    <location>
        <begin position="69"/>
        <end position="108"/>
    </location>
</feature>
<evidence type="ECO:0000256" key="3">
    <source>
        <dbReference type="SAM" id="MobiDB-lite"/>
    </source>
</evidence>
<dbReference type="SMART" id="SM00066">
    <property type="entry name" value="GAL4"/>
    <property type="match status" value="1"/>
</dbReference>
<evidence type="ECO:0000313" key="6">
    <source>
        <dbReference type="Proteomes" id="UP000799770"/>
    </source>
</evidence>
<dbReference type="SUPFAM" id="SSF57701">
    <property type="entry name" value="Zn2/Cys6 DNA-binding domain"/>
    <property type="match status" value="1"/>
</dbReference>
<feature type="compositionally biased region" description="Low complexity" evidence="3">
    <location>
        <begin position="90"/>
        <end position="107"/>
    </location>
</feature>
<dbReference type="Pfam" id="PF11951">
    <property type="entry name" value="Fungal_trans_2"/>
    <property type="match status" value="1"/>
</dbReference>
<dbReference type="InterPro" id="IPR021858">
    <property type="entry name" value="Fun_TF"/>
</dbReference>
<accession>A0A6A5ZSJ2</accession>
<keyword evidence="2" id="KW-0539">Nucleus</keyword>
<evidence type="ECO:0000256" key="2">
    <source>
        <dbReference type="ARBA" id="ARBA00023242"/>
    </source>
</evidence>
<dbReference type="GO" id="GO:0000981">
    <property type="term" value="F:DNA-binding transcription factor activity, RNA polymerase II-specific"/>
    <property type="evidence" value="ECO:0007669"/>
    <property type="project" value="InterPro"/>
</dbReference>
<name>A0A6A5ZSJ2_9PLEO</name>
<dbReference type="Gene3D" id="4.10.240.10">
    <property type="entry name" value="Zn(2)-C6 fungal-type DNA-binding domain"/>
    <property type="match status" value="1"/>
</dbReference>
<feature type="domain" description="Zn(2)-C6 fungal-type" evidence="4">
    <location>
        <begin position="11"/>
        <end position="39"/>
    </location>
</feature>
<protein>
    <submittedName>
        <fullName evidence="5">Fungal-specific transcription factor domain-containing protein</fullName>
    </submittedName>
</protein>
<comment type="subcellular location">
    <subcellularLocation>
        <location evidence="1">Nucleus</location>
    </subcellularLocation>
</comment>
<keyword evidence="6" id="KW-1185">Reference proteome</keyword>
<dbReference type="EMBL" id="ML977310">
    <property type="protein sequence ID" value="KAF2122672.1"/>
    <property type="molecule type" value="Genomic_DNA"/>
</dbReference>
<dbReference type="PANTHER" id="PTHR37534:SF51">
    <property type="entry name" value="ACRIFLAVINE SENSITIVITY CONTROL PROTEIN ACR-2"/>
    <property type="match status" value="1"/>
</dbReference>
<evidence type="ECO:0000256" key="1">
    <source>
        <dbReference type="ARBA" id="ARBA00004123"/>
    </source>
</evidence>
<dbReference type="InterPro" id="IPR036864">
    <property type="entry name" value="Zn2-C6_fun-type_DNA-bd_sf"/>
</dbReference>
<dbReference type="AlphaFoldDB" id="A0A6A5ZSJ2"/>
<dbReference type="GO" id="GO:0005634">
    <property type="term" value="C:nucleus"/>
    <property type="evidence" value="ECO:0007669"/>
    <property type="project" value="UniProtKB-SubCell"/>
</dbReference>
<organism evidence="5 6">
    <name type="scientific">Lophiotrema nucula</name>
    <dbReference type="NCBI Taxonomy" id="690887"/>
    <lineage>
        <taxon>Eukaryota</taxon>
        <taxon>Fungi</taxon>
        <taxon>Dikarya</taxon>
        <taxon>Ascomycota</taxon>
        <taxon>Pezizomycotina</taxon>
        <taxon>Dothideomycetes</taxon>
        <taxon>Pleosporomycetidae</taxon>
        <taxon>Pleosporales</taxon>
        <taxon>Lophiotremataceae</taxon>
        <taxon>Lophiotrema</taxon>
    </lineage>
</organism>
<dbReference type="PROSITE" id="PS50048">
    <property type="entry name" value="ZN2_CY6_FUNGAL_2"/>
    <property type="match status" value="1"/>
</dbReference>
<dbReference type="Proteomes" id="UP000799770">
    <property type="component" value="Unassembled WGS sequence"/>
</dbReference>
<dbReference type="GO" id="GO:0000976">
    <property type="term" value="F:transcription cis-regulatory region binding"/>
    <property type="evidence" value="ECO:0007669"/>
    <property type="project" value="TreeGrafter"/>
</dbReference>
<gene>
    <name evidence="5" type="ORF">BDV96DRAFT_4191</name>
</gene>
<dbReference type="InterPro" id="IPR001138">
    <property type="entry name" value="Zn2Cys6_DnaBD"/>
</dbReference>
<dbReference type="CDD" id="cd00067">
    <property type="entry name" value="GAL4"/>
    <property type="match status" value="1"/>
</dbReference>
<dbReference type="PROSITE" id="PS00463">
    <property type="entry name" value="ZN2_CY6_FUNGAL_1"/>
    <property type="match status" value="1"/>
</dbReference>
<dbReference type="GO" id="GO:0008270">
    <property type="term" value="F:zinc ion binding"/>
    <property type="evidence" value="ECO:0007669"/>
    <property type="project" value="InterPro"/>
</dbReference>
<dbReference type="OrthoDB" id="5380854at2759"/>
<sequence length="552" mass="61480">MPSDLKLPTKPCHNCKKRRWKCDRSLPVCQKCIHAGSECLGYGKLLIWNQGVARRGKMMGKSYEDLAVTKKESHGQASPPRARSTRNSDHLGTSSSSSESSHGSPPELLDREEADATIERTLIDPLVQDLNAQSRYYLYHFATQLCVDMVVYDGPGQNPIRDIIPHTSQSPVLLQVILANAAFHIHNIAGVSLRPSVYQPDRQPDLTSYYASVSRFGGPFTTSYHDALVAKQAALSLMAQSVTSVDNSNIDIILVSILLFVNYELIESGKEGKWRVHMDGAQKLINMLGTATFYQEPMSRLRRCVLSDFLVFFVLGMTLNFSANCGKLLPNSIDYEPILKYAETNNYLSCPAPLLSIMLQSFDLPDAREVTAGEARIVIQEQVKALLQQALAFNPTDWALTLELASPLENLEKRIRIASAHRAAVCIYIARVLPSSNPLIDPTSGNAIISLTGLADEVVEHVSQLRPGDQVFKSICWPLFLAGAESMKPAQRVQILKFLDALWSEMYWGYIRTVQSVLEIIWKFSDKAVADKDTDICWVDEVKRMGTDMLIA</sequence>
<evidence type="ECO:0000313" key="5">
    <source>
        <dbReference type="EMBL" id="KAF2122672.1"/>
    </source>
</evidence>
<reference evidence="5" key="1">
    <citation type="journal article" date="2020" name="Stud. Mycol.">
        <title>101 Dothideomycetes genomes: a test case for predicting lifestyles and emergence of pathogens.</title>
        <authorList>
            <person name="Haridas S."/>
            <person name="Albert R."/>
            <person name="Binder M."/>
            <person name="Bloem J."/>
            <person name="Labutti K."/>
            <person name="Salamov A."/>
            <person name="Andreopoulos B."/>
            <person name="Baker S."/>
            <person name="Barry K."/>
            <person name="Bills G."/>
            <person name="Bluhm B."/>
            <person name="Cannon C."/>
            <person name="Castanera R."/>
            <person name="Culley D."/>
            <person name="Daum C."/>
            <person name="Ezra D."/>
            <person name="Gonzalez J."/>
            <person name="Henrissat B."/>
            <person name="Kuo A."/>
            <person name="Liang C."/>
            <person name="Lipzen A."/>
            <person name="Lutzoni F."/>
            <person name="Magnuson J."/>
            <person name="Mondo S."/>
            <person name="Nolan M."/>
            <person name="Ohm R."/>
            <person name="Pangilinan J."/>
            <person name="Park H.-J."/>
            <person name="Ramirez L."/>
            <person name="Alfaro M."/>
            <person name="Sun H."/>
            <person name="Tritt A."/>
            <person name="Yoshinaga Y."/>
            <person name="Zwiers L.-H."/>
            <person name="Turgeon B."/>
            <person name="Goodwin S."/>
            <person name="Spatafora J."/>
            <person name="Crous P."/>
            <person name="Grigoriev I."/>
        </authorList>
    </citation>
    <scope>NUCLEOTIDE SEQUENCE</scope>
    <source>
        <strain evidence="5">CBS 627.86</strain>
    </source>
</reference>